<evidence type="ECO:0000256" key="8">
    <source>
        <dbReference type="ARBA" id="ARBA00023136"/>
    </source>
</evidence>
<protein>
    <submittedName>
        <fullName evidence="13">Monovalent cation:H+ antiporter, CPA1 family</fullName>
    </submittedName>
    <submittedName>
        <fullName evidence="12">Sodium:proton antiporter</fullName>
    </submittedName>
</protein>
<feature type="transmembrane region" description="Helical" evidence="10">
    <location>
        <begin position="184"/>
        <end position="205"/>
    </location>
</feature>
<keyword evidence="7" id="KW-0406">Ion transport</keyword>
<evidence type="ECO:0000256" key="1">
    <source>
        <dbReference type="ARBA" id="ARBA00004651"/>
    </source>
</evidence>
<dbReference type="InterPro" id="IPR006153">
    <property type="entry name" value="Cation/H_exchanger_TM"/>
</dbReference>
<dbReference type="GO" id="GO:0005886">
    <property type="term" value="C:plasma membrane"/>
    <property type="evidence" value="ECO:0007669"/>
    <property type="project" value="UniProtKB-SubCell"/>
</dbReference>
<feature type="transmembrane region" description="Helical" evidence="10">
    <location>
        <begin position="152"/>
        <end position="172"/>
    </location>
</feature>
<feature type="transmembrane region" description="Helical" evidence="10">
    <location>
        <begin position="309"/>
        <end position="327"/>
    </location>
</feature>
<feature type="transmembrane region" description="Helical" evidence="10">
    <location>
        <begin position="86"/>
        <end position="105"/>
    </location>
</feature>
<dbReference type="RefSeq" id="WP_074427894.1">
    <property type="nucleotide sequence ID" value="NZ_BJEG01000012.1"/>
</dbReference>
<evidence type="ECO:0000313" key="12">
    <source>
        <dbReference type="EMBL" id="NKY67448.1"/>
    </source>
</evidence>
<evidence type="ECO:0000256" key="4">
    <source>
        <dbReference type="ARBA" id="ARBA00022692"/>
    </source>
</evidence>
<dbReference type="Gene3D" id="6.10.140.1330">
    <property type="match status" value="1"/>
</dbReference>
<gene>
    <name evidence="13" type="ORF">GA0061075_11458</name>
    <name evidence="12" type="ORF">HF960_07200</name>
</gene>
<evidence type="ECO:0000256" key="10">
    <source>
        <dbReference type="SAM" id="Phobius"/>
    </source>
</evidence>
<evidence type="ECO:0000313" key="14">
    <source>
        <dbReference type="Proteomes" id="UP000182448"/>
    </source>
</evidence>
<evidence type="ECO:0000256" key="5">
    <source>
        <dbReference type="ARBA" id="ARBA00022989"/>
    </source>
</evidence>
<dbReference type="PANTHER" id="PTHR10110">
    <property type="entry name" value="SODIUM/HYDROGEN EXCHANGER"/>
    <property type="match status" value="1"/>
</dbReference>
<dbReference type="PANTHER" id="PTHR10110:SF86">
    <property type="entry name" value="SODIUM_HYDROGEN EXCHANGER 7"/>
    <property type="match status" value="1"/>
</dbReference>
<dbReference type="InterPro" id="IPR018422">
    <property type="entry name" value="Cation/H_exchanger_CPA1"/>
</dbReference>
<dbReference type="Proteomes" id="UP000585749">
    <property type="component" value="Unassembled WGS sequence"/>
</dbReference>
<feature type="transmembrane region" description="Helical" evidence="10">
    <location>
        <begin position="348"/>
        <end position="372"/>
    </location>
</feature>
<dbReference type="EMBL" id="FMAW01000014">
    <property type="protein sequence ID" value="SCC08068.1"/>
    <property type="molecule type" value="Genomic_DNA"/>
</dbReference>
<keyword evidence="8 10" id="KW-0472">Membrane</keyword>
<keyword evidence="4 10" id="KW-0812">Transmembrane</keyword>
<organism evidence="12 15">
    <name type="scientific">Weissella hellenica</name>
    <dbReference type="NCBI Taxonomy" id="46256"/>
    <lineage>
        <taxon>Bacteria</taxon>
        <taxon>Bacillati</taxon>
        <taxon>Bacillota</taxon>
        <taxon>Bacilli</taxon>
        <taxon>Lactobacillales</taxon>
        <taxon>Lactobacillaceae</taxon>
        <taxon>Weissella</taxon>
    </lineage>
</organism>
<dbReference type="OrthoDB" id="9809206at2"/>
<dbReference type="GO" id="GO:0098719">
    <property type="term" value="P:sodium ion import across plasma membrane"/>
    <property type="evidence" value="ECO:0007669"/>
    <property type="project" value="TreeGrafter"/>
</dbReference>
<reference evidence="13 14" key="1">
    <citation type="submission" date="2016-08" db="EMBL/GenBank/DDBJ databases">
        <authorList>
            <person name="Varghese N."/>
            <person name="Submissions Spin"/>
        </authorList>
    </citation>
    <scope>NUCLEOTIDE SEQUENCE [LARGE SCALE GENOMIC DNA]</scope>
    <source>
        <strain evidence="13 14">R-53116</strain>
    </source>
</reference>
<proteinExistence type="predicted"/>
<dbReference type="GO" id="GO:0015386">
    <property type="term" value="F:potassium:proton antiporter activity"/>
    <property type="evidence" value="ECO:0007669"/>
    <property type="project" value="TreeGrafter"/>
</dbReference>
<dbReference type="GO" id="GO:0015385">
    <property type="term" value="F:sodium:proton antiporter activity"/>
    <property type="evidence" value="ECO:0007669"/>
    <property type="project" value="InterPro"/>
</dbReference>
<dbReference type="AlphaFoldDB" id="A0A4Y4G2G9"/>
<keyword evidence="14" id="KW-1185">Reference proteome</keyword>
<evidence type="ECO:0000256" key="9">
    <source>
        <dbReference type="ARBA" id="ARBA00023201"/>
    </source>
</evidence>
<feature type="transmembrane region" description="Helical" evidence="10">
    <location>
        <begin position="31"/>
        <end position="51"/>
    </location>
</feature>
<evidence type="ECO:0000313" key="15">
    <source>
        <dbReference type="Proteomes" id="UP000585749"/>
    </source>
</evidence>
<dbReference type="GO" id="GO:0051453">
    <property type="term" value="P:regulation of intracellular pH"/>
    <property type="evidence" value="ECO:0007669"/>
    <property type="project" value="TreeGrafter"/>
</dbReference>
<keyword evidence="9" id="KW-0739">Sodium transport</keyword>
<evidence type="ECO:0000256" key="6">
    <source>
        <dbReference type="ARBA" id="ARBA00023053"/>
    </source>
</evidence>
<feature type="transmembrane region" description="Helical" evidence="10">
    <location>
        <begin position="278"/>
        <end position="303"/>
    </location>
</feature>
<comment type="caution">
    <text evidence="12">The sequence shown here is derived from an EMBL/GenBank/DDBJ whole genome shotgun (WGS) entry which is preliminary data.</text>
</comment>
<dbReference type="Proteomes" id="UP000182448">
    <property type="component" value="Unassembled WGS sequence"/>
</dbReference>
<feature type="domain" description="Cation/H+ exchanger transmembrane" evidence="11">
    <location>
        <begin position="15"/>
        <end position="408"/>
    </location>
</feature>
<keyword evidence="2" id="KW-0813">Transport</keyword>
<sequence length="648" mass="72327">MIIFYALAYVCIAIIIANFLTQAFPKIPQALWQILGGILLATVPVINHYVIMLNPEWFMMLVIASLLFYEGQRTQARLISKHFKSIIELAGILAIVTVVILMTVGHVAIGWALPFSLALAAIVTPTDATALESVTNGLDMPKDIKRSLSLESLFNDATGLVILELAILWMNTGTFSFVHGFSEFLVVALGGVIAGLIASFIFIYTRQHLLKAEFDDTVAHVLMYFLAPIAVFGIAEHVLGVSGIIAVVVMGVMSNVEQQHTQFMDPKLNHLVGQLTDIVSQILNGLVFILLGTSLVSVAKVYILQPVRTWVVLVAVGVLLYLVMTLCRYLAIRYSDRFGNKSYTKRDGLVFAIGGVHGAVTMSMAFSLPLTLSNGAAFTERNDLLLIASTVIILSLFVPVILLPRILNRLAPFYDADTYQKNHTEMVNAAMTYVSHADVSQTIKATVMQQLKNQLGYGNERLNDASRQKAYRTLYKVADQAMAQAIDENQISDEALQLYNRMQSLQNGFGKFSKHRRYIWRKLTARIIKQRVANHKDNDHSHQNSVDEVMTIINDGMATYMNQLPKQDMNDRDMIALRYAYSHQQAMLQNQKINADDGQQIFLNALQEELNYIEQQRIKGDADSELLKELYDEVINSQAILLANISSE</sequence>
<accession>A0A4Y4G2G9</accession>
<evidence type="ECO:0000256" key="2">
    <source>
        <dbReference type="ARBA" id="ARBA00022448"/>
    </source>
</evidence>
<evidence type="ECO:0000313" key="13">
    <source>
        <dbReference type="EMBL" id="SCC08068.1"/>
    </source>
</evidence>
<keyword evidence="5 10" id="KW-1133">Transmembrane helix</keyword>
<evidence type="ECO:0000259" key="11">
    <source>
        <dbReference type="Pfam" id="PF00999"/>
    </source>
</evidence>
<feature type="transmembrane region" description="Helical" evidence="10">
    <location>
        <begin position="217"/>
        <end position="235"/>
    </location>
</feature>
<comment type="subcellular location">
    <subcellularLocation>
        <location evidence="1">Cell membrane</location>
        <topology evidence="1">Multi-pass membrane protein</topology>
    </subcellularLocation>
</comment>
<name>A0A4Y4G2G9_WEIHE</name>
<feature type="transmembrane region" description="Helical" evidence="10">
    <location>
        <begin position="384"/>
        <end position="403"/>
    </location>
</feature>
<keyword evidence="6" id="KW-0915">Sodium</keyword>
<keyword evidence="3" id="KW-1003">Cell membrane</keyword>
<dbReference type="Pfam" id="PF00999">
    <property type="entry name" value="Na_H_Exchanger"/>
    <property type="match status" value="1"/>
</dbReference>
<dbReference type="EMBL" id="JAAXPM010000011">
    <property type="protein sequence ID" value="NKY67448.1"/>
    <property type="molecule type" value="Genomic_DNA"/>
</dbReference>
<evidence type="ECO:0000256" key="7">
    <source>
        <dbReference type="ARBA" id="ARBA00023065"/>
    </source>
</evidence>
<evidence type="ECO:0000256" key="3">
    <source>
        <dbReference type="ARBA" id="ARBA00022475"/>
    </source>
</evidence>
<reference evidence="12 15" key="2">
    <citation type="submission" date="2020-04" db="EMBL/GenBank/DDBJ databases">
        <title>MicrobeNet Type strains.</title>
        <authorList>
            <person name="Nicholson A.C."/>
        </authorList>
    </citation>
    <scope>NUCLEOTIDE SEQUENCE [LARGE SCALE GENOMIC DNA]</scope>
    <source>
        <strain evidence="12 15">CCUG 33494</strain>
    </source>
</reference>
<feature type="transmembrane region" description="Helical" evidence="10">
    <location>
        <begin position="6"/>
        <end position="24"/>
    </location>
</feature>